<proteinExistence type="inferred from homology"/>
<evidence type="ECO:0000256" key="1">
    <source>
        <dbReference type="ARBA" id="ARBA00010409"/>
    </source>
</evidence>
<dbReference type="InterPro" id="IPR056842">
    <property type="entry name" value="THADA-like_TPR_C"/>
</dbReference>
<evidence type="ECO:0000313" key="8">
    <source>
        <dbReference type="Proteomes" id="UP001162164"/>
    </source>
</evidence>
<name>A0ABQ9JFJ6_9CUCU</name>
<protein>
    <recommendedName>
        <fullName evidence="3">tRNA (32-2'-O)-methyltransferase regulator THADA</fullName>
    </recommendedName>
</protein>
<dbReference type="PANTHER" id="PTHR14387:SF7">
    <property type="entry name" value="THYROID ADENOMA-ASSOCIATED PROTEIN"/>
    <property type="match status" value="1"/>
</dbReference>
<dbReference type="PANTHER" id="PTHR14387">
    <property type="entry name" value="THADA/DEATH RECEPTOR INTERACTING PROTEIN"/>
    <property type="match status" value="1"/>
</dbReference>
<keyword evidence="2" id="KW-0819">tRNA processing</keyword>
<dbReference type="InterPro" id="IPR051954">
    <property type="entry name" value="tRNA_methyltransferase_THADA"/>
</dbReference>
<evidence type="ECO:0000256" key="3">
    <source>
        <dbReference type="ARBA" id="ARBA00035698"/>
    </source>
</evidence>
<accession>A0ABQ9JFJ6</accession>
<dbReference type="Pfam" id="PF25151">
    <property type="entry name" value="TPR_Trm732_C"/>
    <property type="match status" value="1"/>
</dbReference>
<dbReference type="Pfam" id="PF10350">
    <property type="entry name" value="DUF2428"/>
    <property type="match status" value="1"/>
</dbReference>
<gene>
    <name evidence="7" type="ORF">NQ317_010151</name>
</gene>
<evidence type="ECO:0000313" key="7">
    <source>
        <dbReference type="EMBL" id="KAJ8976954.1"/>
    </source>
</evidence>
<dbReference type="InterPro" id="IPR019442">
    <property type="entry name" value="THADA/TRM732_DUF2428"/>
</dbReference>
<dbReference type="InterPro" id="IPR016024">
    <property type="entry name" value="ARM-type_fold"/>
</dbReference>
<evidence type="ECO:0000259" key="5">
    <source>
        <dbReference type="Pfam" id="PF25150"/>
    </source>
</evidence>
<dbReference type="SUPFAM" id="SSF48371">
    <property type="entry name" value="ARM repeat"/>
    <property type="match status" value="1"/>
</dbReference>
<evidence type="ECO:0000259" key="6">
    <source>
        <dbReference type="Pfam" id="PF25151"/>
    </source>
</evidence>
<comment type="similarity">
    <text evidence="1">Belongs to the THADA family.</text>
</comment>
<dbReference type="InterPro" id="IPR011989">
    <property type="entry name" value="ARM-like"/>
</dbReference>
<evidence type="ECO:0000259" key="4">
    <source>
        <dbReference type="Pfam" id="PF10350"/>
    </source>
</evidence>
<dbReference type="InterPro" id="IPR056843">
    <property type="entry name" value="THADA-like_TPR"/>
</dbReference>
<feature type="domain" description="tRNA (32-2'-O)-methyltransferase regulator THADA-like TPR repeats region" evidence="5">
    <location>
        <begin position="465"/>
        <end position="655"/>
    </location>
</feature>
<reference evidence="7" key="1">
    <citation type="journal article" date="2023" name="Insect Mol. Biol.">
        <title>Genome sequencing provides insights into the evolution of gene families encoding plant cell wall-degrading enzymes in longhorned beetles.</title>
        <authorList>
            <person name="Shin N.R."/>
            <person name="Okamura Y."/>
            <person name="Kirsch R."/>
            <person name="Pauchet Y."/>
        </authorList>
    </citation>
    <scope>NUCLEOTIDE SEQUENCE</scope>
    <source>
        <strain evidence="7">MMC_N1</strain>
    </source>
</reference>
<feature type="domain" description="tRNA (32-2'-O)-methyltransferase regulator THADA-like C-terminal TPR repeats region" evidence="6">
    <location>
        <begin position="1038"/>
        <end position="1167"/>
    </location>
</feature>
<comment type="caution">
    <text evidence="7">The sequence shown here is derived from an EMBL/GenBank/DDBJ whole genome shotgun (WGS) entry which is preliminary data.</text>
</comment>
<keyword evidence="8" id="KW-1185">Reference proteome</keyword>
<dbReference type="EMBL" id="JAPWTJ010000607">
    <property type="protein sequence ID" value="KAJ8976954.1"/>
    <property type="molecule type" value="Genomic_DNA"/>
</dbReference>
<dbReference type="Pfam" id="PF25150">
    <property type="entry name" value="TPR_Trm732"/>
    <property type="match status" value="1"/>
</dbReference>
<dbReference type="Proteomes" id="UP001162164">
    <property type="component" value="Unassembled WGS sequence"/>
</dbReference>
<organism evidence="7 8">
    <name type="scientific">Molorchus minor</name>
    <dbReference type="NCBI Taxonomy" id="1323400"/>
    <lineage>
        <taxon>Eukaryota</taxon>
        <taxon>Metazoa</taxon>
        <taxon>Ecdysozoa</taxon>
        <taxon>Arthropoda</taxon>
        <taxon>Hexapoda</taxon>
        <taxon>Insecta</taxon>
        <taxon>Pterygota</taxon>
        <taxon>Neoptera</taxon>
        <taxon>Endopterygota</taxon>
        <taxon>Coleoptera</taxon>
        <taxon>Polyphaga</taxon>
        <taxon>Cucujiformia</taxon>
        <taxon>Chrysomeloidea</taxon>
        <taxon>Cerambycidae</taxon>
        <taxon>Lamiinae</taxon>
        <taxon>Monochamini</taxon>
        <taxon>Molorchus</taxon>
    </lineage>
</organism>
<feature type="domain" description="DUF2428" evidence="4">
    <location>
        <begin position="816"/>
        <end position="1035"/>
    </location>
</feature>
<sequence length="1177" mass="137086">MASKQEEENEFIELIFESSSKVSPENAELEKLLKYLEGSTKETEQKKQIRQIVEICKADIEKNGDNFEAKKVVIELFTKYNNKKAMKKFLQDGDINNKKSCDIKLCNDLVNFVYIMQNSPNFEYEVTIEHLYPIYCTISNFKYVSSISEDLFTLMKAVFKQIMLVFNKDIEYINTVSEQYSVRLVVLSHSVLLHDKIVFDLKTKCGLIFTYSFNVIPEMHRKNFKYKECPELEFIKYFNDEECVTLANQKLSVFEQSENVVILYSSILSILPQHKLIEVKVDDEALLCLLYEGLMECAERNTSVPNLIVEISRTLSLMGKHLVDIPKDMIKPLFLEGLSFIWSHIDHFVDSVRNYTRLFFEDIVNTAAHHREKEYTELADILLDNVKQLSPMQTTAFLAIENIALHMGSEYLLENFECLPDKLLNTMLEPTISEQVCKTYIFIMEKHYLKAEKETWVRLFPNDYFGNTQECGVLLKCLQYARHQGIELTVENKENSSLYWRGLIGKEKLEKFMIHQNEEVRILALASMIESQKTTEMFVDWEFQYLLNYIRYNITSQIPCFRKQVIALYKKGLARYNAGLYVIVRNIAYMTKKLEVLEDKQETFRILRVYQELRTAYRQFIQKFIKQLIGNLTFDANYARRSTSLELLLAIHKFMPTCEWLASWTEDDVKNCHNIVFDSYESNKKLAVMLLKYLPPKAMGFTNVEFTFKYMQRCLNMALDIKPSKTLSAAYLLQVCSYSPHFYDIVQYGNNEGLQRQRHDSTLDMLVVLTGKLITQNNVKVDIPNTKTAHYGILLSIRHLLENRDTSKNNEAFSGLFDHLVTICLNLKHEIMPIVCNPSPEGFLPDSADEMCLTDESAKAQAVLVYAWRTVKEMTLLLAELVKQTIQVEHLRQMLSVDFMLKIGKWFVEIFVESKHRGVFEQAYFGFSIINAAFWMSSNPLLNRLPSSGYRMPCAYVQEKNSLIKTAFDRPKFHEVMKILLKVCENLEEANNEYRIHCLNVLRALYRHSKLGEAVSSYIGAGVKVAITGFKSDTWGVRNSATLLYASLMTRMFGVQRTHDSEDLCMKNRLTINVFFLRYPDLFQFLLESLEKECEKRDSQILHPILMILARLYPAHFENYNSQIERCLPFITRCLSHPNYKTRDLAARASVPLLNQDQIRIHLAKCFSRMKEGDTEG</sequence>
<dbReference type="Gene3D" id="1.25.10.10">
    <property type="entry name" value="Leucine-rich Repeat Variant"/>
    <property type="match status" value="1"/>
</dbReference>
<evidence type="ECO:0000256" key="2">
    <source>
        <dbReference type="ARBA" id="ARBA00022694"/>
    </source>
</evidence>